<dbReference type="STRING" id="1009370.ALO_05323"/>
<evidence type="ECO:0000256" key="1">
    <source>
        <dbReference type="SAM" id="MobiDB-lite"/>
    </source>
</evidence>
<dbReference type="RefSeq" id="WP_004093531.1">
    <property type="nucleotide sequence ID" value="NZ_AFGF01000040.1"/>
</dbReference>
<organism evidence="2 3">
    <name type="scientific">Acetonema longum DSM 6540</name>
    <dbReference type="NCBI Taxonomy" id="1009370"/>
    <lineage>
        <taxon>Bacteria</taxon>
        <taxon>Bacillati</taxon>
        <taxon>Bacillota</taxon>
        <taxon>Negativicutes</taxon>
        <taxon>Acetonemataceae</taxon>
        <taxon>Acetonema</taxon>
    </lineage>
</organism>
<evidence type="ECO:0000313" key="2">
    <source>
        <dbReference type="EMBL" id="EGO64996.1"/>
    </source>
</evidence>
<dbReference type="EMBL" id="AFGF01000040">
    <property type="protein sequence ID" value="EGO64996.1"/>
    <property type="molecule type" value="Genomic_DNA"/>
</dbReference>
<dbReference type="Proteomes" id="UP000003240">
    <property type="component" value="Unassembled WGS sequence"/>
</dbReference>
<protein>
    <submittedName>
        <fullName evidence="2">Uncharacterized protein</fullName>
    </submittedName>
</protein>
<name>F7NG78_9FIRM</name>
<evidence type="ECO:0000313" key="3">
    <source>
        <dbReference type="Proteomes" id="UP000003240"/>
    </source>
</evidence>
<sequence>MERQLPDHYRITLGIQQPEEERESPGGSGSNARGRMESPLASRFPGWDLLPPPRLNCRRETETR</sequence>
<feature type="region of interest" description="Disordered" evidence="1">
    <location>
        <begin position="1"/>
        <end position="64"/>
    </location>
</feature>
<gene>
    <name evidence="2" type="ORF">ALO_05323</name>
</gene>
<feature type="compositionally biased region" description="Basic and acidic residues" evidence="1">
    <location>
        <begin position="1"/>
        <end position="10"/>
    </location>
</feature>
<proteinExistence type="predicted"/>
<accession>F7NG78</accession>
<comment type="caution">
    <text evidence="2">The sequence shown here is derived from an EMBL/GenBank/DDBJ whole genome shotgun (WGS) entry which is preliminary data.</text>
</comment>
<keyword evidence="3" id="KW-1185">Reference proteome</keyword>
<reference evidence="2 3" key="1">
    <citation type="journal article" date="2011" name="EMBO J.">
        <title>Structural diversity of bacterial flagellar motors.</title>
        <authorList>
            <person name="Chen S."/>
            <person name="Beeby M."/>
            <person name="Murphy G.E."/>
            <person name="Leadbetter J.R."/>
            <person name="Hendrixson D.R."/>
            <person name="Briegel A."/>
            <person name="Li Z."/>
            <person name="Shi J."/>
            <person name="Tocheva E.I."/>
            <person name="Muller A."/>
            <person name="Dobro M.J."/>
            <person name="Jensen G.J."/>
        </authorList>
    </citation>
    <scope>NUCLEOTIDE SEQUENCE [LARGE SCALE GENOMIC DNA]</scope>
    <source>
        <strain evidence="2 3">DSM 6540</strain>
    </source>
</reference>
<dbReference type="AlphaFoldDB" id="F7NG78"/>